<evidence type="ECO:0000256" key="3">
    <source>
        <dbReference type="ARBA" id="ARBA00022475"/>
    </source>
</evidence>
<dbReference type="InterPro" id="IPR017871">
    <property type="entry name" value="ABC_transporter-like_CS"/>
</dbReference>
<dbReference type="GO" id="GO:0015421">
    <property type="term" value="F:ABC-type oligopeptide transporter activity"/>
    <property type="evidence" value="ECO:0007669"/>
    <property type="project" value="TreeGrafter"/>
</dbReference>
<dbReference type="AlphaFoldDB" id="D1AXX2"/>
<dbReference type="InterPro" id="IPR039421">
    <property type="entry name" value="Type_1_exporter"/>
</dbReference>
<dbReference type="Pfam" id="PF00005">
    <property type="entry name" value="ABC_tran"/>
    <property type="match status" value="1"/>
</dbReference>
<keyword evidence="5" id="KW-0547">Nucleotide-binding</keyword>
<dbReference type="InterPro" id="IPR003439">
    <property type="entry name" value="ABC_transporter-like_ATP-bd"/>
</dbReference>
<comment type="subcellular location">
    <subcellularLocation>
        <location evidence="1">Cell membrane</location>
        <topology evidence="1">Multi-pass membrane protein</topology>
    </subcellularLocation>
</comment>
<gene>
    <name evidence="12" type="ordered locus">Smon_0675</name>
</gene>
<dbReference type="GO" id="GO:0005524">
    <property type="term" value="F:ATP binding"/>
    <property type="evidence" value="ECO:0007669"/>
    <property type="project" value="UniProtKB-KW"/>
</dbReference>
<evidence type="ECO:0000256" key="4">
    <source>
        <dbReference type="ARBA" id="ARBA00022692"/>
    </source>
</evidence>
<sequence length="584" mass="66856">MEVYKKVFRYIPNYKSLGYLSIIVSSISAFFMVYGYYYIYQFFKELIVSNNFENANYHSIRIVFYLTLSFLLYILSGIISHKLAFRLETNLRKRGIDGLTDSSFRFFDLYSSGYIRKTIDDNVVKTHVAVAHMIPDNSQAFLVPVFALVLSFSISFRVGIVIVVLSAVTSFILKKMMGNGEFMKLYQISLDKLSAETVEYIRGIQVVKIFGIKLKSFKALHESIMNYSKYAYDYSISCKEPYVLYQVIFLGLIPIITIPFSFFLTGLNEPKIIAVELIMIFFLSGVIMVSFMNIMWASMNIFNANYAMDNLENLYDKMQKDKLNYGKRETFDNYNIEFENVTFSYGENKVLENLSFSLDENKTYALVGHSGSGKSTLAKLISGFYKVDSGFIKIGGHPLEEYTKEAIINNISFVFQDTKLFKKSIYDNIILADENASREDVMKAINLAGCDEIISKFKEKENTIIGSKGVYLSGGEKQRIAIARAILKKSPIVIMDEASASIDADNEYELQKAFKNLMKDKTVIMIVHRMSSIKNVDEILVLENGKLIERGNNETLLRKEGLYSKLVNLYETANEWRVSNEELL</sequence>
<dbReference type="SUPFAM" id="SSF52540">
    <property type="entry name" value="P-loop containing nucleoside triphosphate hydrolases"/>
    <property type="match status" value="1"/>
</dbReference>
<keyword evidence="6" id="KW-0067">ATP-binding</keyword>
<accession>D1AXX2</accession>
<dbReference type="FunFam" id="3.40.50.300:FF:000221">
    <property type="entry name" value="Multidrug ABC transporter ATP-binding protein"/>
    <property type="match status" value="1"/>
</dbReference>
<dbReference type="eggNOG" id="COG1132">
    <property type="taxonomic scope" value="Bacteria"/>
</dbReference>
<evidence type="ECO:0000256" key="1">
    <source>
        <dbReference type="ARBA" id="ARBA00004651"/>
    </source>
</evidence>
<organism evidence="12 13">
    <name type="scientific">Streptobacillus moniliformis (strain ATCC 14647 / DSM 12112 / NCTC 10651 / 9901)</name>
    <dbReference type="NCBI Taxonomy" id="519441"/>
    <lineage>
        <taxon>Bacteria</taxon>
        <taxon>Fusobacteriati</taxon>
        <taxon>Fusobacteriota</taxon>
        <taxon>Fusobacteriia</taxon>
        <taxon>Fusobacteriales</taxon>
        <taxon>Leptotrichiaceae</taxon>
        <taxon>Streptobacillus</taxon>
    </lineage>
</organism>
<feature type="domain" description="ABC transmembrane type-1" evidence="11">
    <location>
        <begin position="20"/>
        <end position="304"/>
    </location>
</feature>
<dbReference type="PROSITE" id="PS50893">
    <property type="entry name" value="ABC_TRANSPORTER_2"/>
    <property type="match status" value="1"/>
</dbReference>
<evidence type="ECO:0000256" key="2">
    <source>
        <dbReference type="ARBA" id="ARBA00022448"/>
    </source>
</evidence>
<feature type="transmembrane region" description="Helical" evidence="9">
    <location>
        <begin position="60"/>
        <end position="84"/>
    </location>
</feature>
<feature type="domain" description="ABC transporter" evidence="10">
    <location>
        <begin position="336"/>
        <end position="569"/>
    </location>
</feature>
<dbReference type="GO" id="GO:0005886">
    <property type="term" value="C:plasma membrane"/>
    <property type="evidence" value="ECO:0007669"/>
    <property type="project" value="UniProtKB-SubCell"/>
</dbReference>
<dbReference type="GO" id="GO:0016887">
    <property type="term" value="F:ATP hydrolysis activity"/>
    <property type="evidence" value="ECO:0007669"/>
    <property type="project" value="InterPro"/>
</dbReference>
<dbReference type="PROSITE" id="PS00211">
    <property type="entry name" value="ABC_TRANSPORTER_1"/>
    <property type="match status" value="1"/>
</dbReference>
<dbReference type="InterPro" id="IPR003593">
    <property type="entry name" value="AAA+_ATPase"/>
</dbReference>
<dbReference type="Pfam" id="PF00664">
    <property type="entry name" value="ABC_membrane"/>
    <property type="match status" value="1"/>
</dbReference>
<evidence type="ECO:0000259" key="11">
    <source>
        <dbReference type="PROSITE" id="PS50929"/>
    </source>
</evidence>
<dbReference type="InterPro" id="IPR036640">
    <property type="entry name" value="ABC1_TM_sf"/>
</dbReference>
<keyword evidence="7 9" id="KW-1133">Transmembrane helix</keyword>
<feature type="transmembrane region" description="Helical" evidence="9">
    <location>
        <begin position="242"/>
        <end position="265"/>
    </location>
</feature>
<keyword evidence="4 9" id="KW-0812">Transmembrane</keyword>
<dbReference type="InterPro" id="IPR027417">
    <property type="entry name" value="P-loop_NTPase"/>
</dbReference>
<dbReference type="Gene3D" id="3.40.50.300">
    <property type="entry name" value="P-loop containing nucleotide triphosphate hydrolases"/>
    <property type="match status" value="1"/>
</dbReference>
<dbReference type="SMART" id="SM00382">
    <property type="entry name" value="AAA"/>
    <property type="match status" value="1"/>
</dbReference>
<dbReference type="RefSeq" id="WP_012858699.1">
    <property type="nucleotide sequence ID" value="NC_013515.1"/>
</dbReference>
<dbReference type="InterPro" id="IPR011527">
    <property type="entry name" value="ABC1_TM_dom"/>
</dbReference>
<dbReference type="PROSITE" id="PS50929">
    <property type="entry name" value="ABC_TM1F"/>
    <property type="match status" value="1"/>
</dbReference>
<keyword evidence="3" id="KW-1003">Cell membrane</keyword>
<dbReference type="HOGENOM" id="CLU_000604_84_10_0"/>
<evidence type="ECO:0000256" key="8">
    <source>
        <dbReference type="ARBA" id="ARBA00023136"/>
    </source>
</evidence>
<evidence type="ECO:0000256" key="6">
    <source>
        <dbReference type="ARBA" id="ARBA00022840"/>
    </source>
</evidence>
<evidence type="ECO:0000259" key="10">
    <source>
        <dbReference type="PROSITE" id="PS50893"/>
    </source>
</evidence>
<feature type="transmembrane region" description="Helical" evidence="9">
    <location>
        <begin position="277"/>
        <end position="296"/>
    </location>
</feature>
<keyword evidence="2" id="KW-0813">Transport</keyword>
<dbReference type="PANTHER" id="PTHR43394">
    <property type="entry name" value="ATP-DEPENDENT PERMEASE MDL1, MITOCHONDRIAL"/>
    <property type="match status" value="1"/>
</dbReference>
<reference evidence="12 13" key="1">
    <citation type="journal article" date="2009" name="Stand. Genomic Sci.">
        <title>Complete genome sequence of Streptobacillus moniliformis type strain (9901T).</title>
        <authorList>
            <person name="Nolan M."/>
            <person name="Gronow S."/>
            <person name="Lapidus A."/>
            <person name="Ivanova N."/>
            <person name="Copeland A."/>
            <person name="Lucas S."/>
            <person name="Del Rio T.G."/>
            <person name="Chen F."/>
            <person name="Tice H."/>
            <person name="Pitluck S."/>
            <person name="Cheng J.F."/>
            <person name="Sims D."/>
            <person name="Meincke L."/>
            <person name="Bruce D."/>
            <person name="Goodwin L."/>
            <person name="Brettin T."/>
            <person name="Han C."/>
            <person name="Detter J.C."/>
            <person name="Ovchinikova G."/>
            <person name="Pati A."/>
            <person name="Mavromatis K."/>
            <person name="Mikhailova N."/>
            <person name="Chen A."/>
            <person name="Palaniappan K."/>
            <person name="Land M."/>
            <person name="Hauser L."/>
            <person name="Chang Y.J."/>
            <person name="Jeffries C.D."/>
            <person name="Rohde M."/>
            <person name="Sproer C."/>
            <person name="Goker M."/>
            <person name="Bristow J."/>
            <person name="Eisen J.A."/>
            <person name="Markowitz V."/>
            <person name="Hugenholtz P."/>
            <person name="Kyrpides N.C."/>
            <person name="Klenk H.P."/>
            <person name="Chain P."/>
        </authorList>
    </citation>
    <scope>NUCLEOTIDE SEQUENCE [LARGE SCALE GENOMIC DNA]</scope>
    <source>
        <strain evidence="13">ATCC 14647 / DSM 12112 / NCTC 10651 / 9901</strain>
    </source>
</reference>
<dbReference type="PANTHER" id="PTHR43394:SF1">
    <property type="entry name" value="ATP-BINDING CASSETTE SUB-FAMILY B MEMBER 10, MITOCHONDRIAL"/>
    <property type="match status" value="1"/>
</dbReference>
<feature type="transmembrane region" description="Helical" evidence="9">
    <location>
        <begin position="141"/>
        <end position="173"/>
    </location>
</feature>
<evidence type="ECO:0000313" key="13">
    <source>
        <dbReference type="Proteomes" id="UP000002072"/>
    </source>
</evidence>
<evidence type="ECO:0000313" key="12">
    <source>
        <dbReference type="EMBL" id="ACZ01148.1"/>
    </source>
</evidence>
<feature type="transmembrane region" description="Helical" evidence="9">
    <location>
        <begin position="20"/>
        <end position="40"/>
    </location>
</feature>
<dbReference type="OrthoDB" id="9762778at2"/>
<name>D1AXX2_STRM9</name>
<evidence type="ECO:0000256" key="9">
    <source>
        <dbReference type="SAM" id="Phobius"/>
    </source>
</evidence>
<evidence type="ECO:0000256" key="7">
    <source>
        <dbReference type="ARBA" id="ARBA00022989"/>
    </source>
</evidence>
<dbReference type="GeneID" id="29674175"/>
<proteinExistence type="predicted"/>
<protein>
    <submittedName>
        <fullName evidence="12">ABC transporter related protein</fullName>
    </submittedName>
</protein>
<evidence type="ECO:0000256" key="5">
    <source>
        <dbReference type="ARBA" id="ARBA00022741"/>
    </source>
</evidence>
<dbReference type="SUPFAM" id="SSF90123">
    <property type="entry name" value="ABC transporter transmembrane region"/>
    <property type="match status" value="1"/>
</dbReference>
<keyword evidence="8 9" id="KW-0472">Membrane</keyword>
<dbReference type="KEGG" id="smf:Smon_0675"/>
<dbReference type="Gene3D" id="1.20.1560.10">
    <property type="entry name" value="ABC transporter type 1, transmembrane domain"/>
    <property type="match status" value="1"/>
</dbReference>
<dbReference type="STRING" id="519441.Smon_0675"/>
<keyword evidence="13" id="KW-1185">Reference proteome</keyword>
<dbReference type="Proteomes" id="UP000002072">
    <property type="component" value="Chromosome"/>
</dbReference>
<dbReference type="EMBL" id="CP001779">
    <property type="protein sequence ID" value="ACZ01148.1"/>
    <property type="molecule type" value="Genomic_DNA"/>
</dbReference>